<organism evidence="16 17">
    <name type="scientific">Decorospora gaudefroyi</name>
    <dbReference type="NCBI Taxonomy" id="184978"/>
    <lineage>
        <taxon>Eukaryota</taxon>
        <taxon>Fungi</taxon>
        <taxon>Dikarya</taxon>
        <taxon>Ascomycota</taxon>
        <taxon>Pezizomycotina</taxon>
        <taxon>Dothideomycetes</taxon>
        <taxon>Pleosporomycetidae</taxon>
        <taxon>Pleosporales</taxon>
        <taxon>Pleosporineae</taxon>
        <taxon>Pleosporaceae</taxon>
        <taxon>Decorospora</taxon>
    </lineage>
</organism>
<keyword evidence="4" id="KW-0479">Metal-binding</keyword>
<comment type="subunit">
    <text evidence="10">Interacts with FBL, SNU13, NOP58, NUFIP1, RUVBL1, RUVBL2 and TAF9. Interacts (via HIT-type zinc finger) with the RUVBL1/RUVBL2 complex in the presence of ADP.</text>
</comment>
<keyword evidence="5 13" id="KW-0863">Zinc-finger</keyword>
<evidence type="ECO:0000256" key="14">
    <source>
        <dbReference type="SAM" id="MobiDB-lite"/>
    </source>
</evidence>
<gene>
    <name evidence="16" type="ORF">BDW02DRAFT_30867</name>
</gene>
<proteinExistence type="inferred from homology"/>
<evidence type="ECO:0000313" key="16">
    <source>
        <dbReference type="EMBL" id="KAF1831885.1"/>
    </source>
</evidence>
<dbReference type="GO" id="GO:0000463">
    <property type="term" value="P:maturation of LSU-rRNA from tricistronic rRNA transcript (SSU-rRNA, 5.8S rRNA, LSU-rRNA)"/>
    <property type="evidence" value="ECO:0007669"/>
    <property type="project" value="TreeGrafter"/>
</dbReference>
<dbReference type="Pfam" id="PF04438">
    <property type="entry name" value="zf-HIT"/>
    <property type="match status" value="1"/>
</dbReference>
<dbReference type="GO" id="GO:0008270">
    <property type="term" value="F:zinc ion binding"/>
    <property type="evidence" value="ECO:0007669"/>
    <property type="project" value="UniProtKB-UniRule"/>
</dbReference>
<dbReference type="CDD" id="cd23023">
    <property type="entry name" value="zf-HIT_BCD1"/>
    <property type="match status" value="1"/>
</dbReference>
<feature type="domain" description="HIT-type" evidence="15">
    <location>
        <begin position="14"/>
        <end position="48"/>
    </location>
</feature>
<dbReference type="Proteomes" id="UP000800040">
    <property type="component" value="Unassembled WGS sequence"/>
</dbReference>
<dbReference type="InterPro" id="IPR057721">
    <property type="entry name" value="BCD1_alpha/beta"/>
</dbReference>
<dbReference type="OrthoDB" id="272357at2759"/>
<dbReference type="InterPro" id="IPR051639">
    <property type="entry name" value="BCD1"/>
</dbReference>
<dbReference type="PROSITE" id="PS51083">
    <property type="entry name" value="ZF_HIT"/>
    <property type="match status" value="1"/>
</dbReference>
<dbReference type="FunFam" id="3.30.60.190:FF:000001">
    <property type="entry name" value="box C/D snoRNA protein 1"/>
    <property type="match status" value="1"/>
</dbReference>
<dbReference type="EMBL" id="ML975352">
    <property type="protein sequence ID" value="KAF1831885.1"/>
    <property type="molecule type" value="Genomic_DNA"/>
</dbReference>
<keyword evidence="7" id="KW-0832">Ubl conjugation</keyword>
<protein>
    <recommendedName>
        <fullName evidence="11">Box C/D snoRNA protein 1</fullName>
    </recommendedName>
    <alternativeName>
        <fullName evidence="12">Zinc finger HIT domain-containing protein 6</fullName>
    </alternativeName>
</protein>
<reference evidence="16" key="1">
    <citation type="submission" date="2020-01" db="EMBL/GenBank/DDBJ databases">
        <authorList>
            <consortium name="DOE Joint Genome Institute"/>
            <person name="Haridas S."/>
            <person name="Albert R."/>
            <person name="Binder M."/>
            <person name="Bloem J."/>
            <person name="Labutti K."/>
            <person name="Salamov A."/>
            <person name="Andreopoulos B."/>
            <person name="Baker S.E."/>
            <person name="Barry K."/>
            <person name="Bills G."/>
            <person name="Bluhm B.H."/>
            <person name="Cannon C."/>
            <person name="Castanera R."/>
            <person name="Culley D.E."/>
            <person name="Daum C."/>
            <person name="Ezra D."/>
            <person name="Gonzalez J.B."/>
            <person name="Henrissat B."/>
            <person name="Kuo A."/>
            <person name="Liang C."/>
            <person name="Lipzen A."/>
            <person name="Lutzoni F."/>
            <person name="Magnuson J."/>
            <person name="Mondo S."/>
            <person name="Nolan M."/>
            <person name="Ohm R."/>
            <person name="Pangilinan J."/>
            <person name="Park H.-J."/>
            <person name="Ramirez L."/>
            <person name="Alfaro M."/>
            <person name="Sun H."/>
            <person name="Tritt A."/>
            <person name="Yoshinaga Y."/>
            <person name="Zwiers L.-H."/>
            <person name="Turgeon B.G."/>
            <person name="Goodwin S.B."/>
            <person name="Spatafora J.W."/>
            <person name="Crous P.W."/>
            <person name="Grigoriev I.V."/>
        </authorList>
    </citation>
    <scope>NUCLEOTIDE SEQUENCE</scope>
    <source>
        <strain evidence="16">P77</strain>
    </source>
</reference>
<keyword evidence="2" id="KW-0690">Ribosome biogenesis</keyword>
<evidence type="ECO:0000256" key="6">
    <source>
        <dbReference type="ARBA" id="ARBA00022833"/>
    </source>
</evidence>
<feature type="region of interest" description="Disordered" evidence="14">
    <location>
        <begin position="168"/>
        <end position="293"/>
    </location>
</feature>
<dbReference type="GO" id="GO:0048254">
    <property type="term" value="P:snoRNA localization"/>
    <property type="evidence" value="ECO:0007669"/>
    <property type="project" value="TreeGrafter"/>
</dbReference>
<accession>A0A6A5K2J0</accession>
<feature type="compositionally biased region" description="Basic and acidic residues" evidence="14">
    <location>
        <begin position="261"/>
        <end position="286"/>
    </location>
</feature>
<dbReference type="Gene3D" id="3.30.60.190">
    <property type="match status" value="1"/>
</dbReference>
<sequence>MSDMSDATLLNELCSICNTNKSKYRCPACSARTCSLPCYKRHQQWAQCSGQRDPTKFMKKSQLVTPAGIDHDFNFLSGVERNLEKAEKVASTAFAGAPSEAKSKSQRAGVQFSKLEAAAGVNIIRAPQGLSRQKENKSHLSSTKRARQNAVWTIEWFDHIGQRVLTETSSTQHIKDAQPFVRHGTGGKAKKRKLNTEEPTTSKPSQAQDQDQDHPQIKDVAPSTSEDQIEPLQRLKVNSKLQVNDAKPERVSPRRASSPREQQDQASKRHTDMAETHTRGPSHDGPDEQPVGHGQHRYFLLKPRTSTSRRVLIPLEPCHTIAESLRGRTLLEFPTIYMFPTSVAPLPDEFMLEEEYLLQEGEEAKEFDDLMKELDPEMLRRLKEGDRAGQQDQGAEEQLDGLRILDMLKRDLGADGL</sequence>
<dbReference type="AlphaFoldDB" id="A0A6A5K2J0"/>
<comment type="similarity">
    <text evidence="9">Belongs to the BCD1 family.</text>
</comment>
<feature type="compositionally biased region" description="Polar residues" evidence="14">
    <location>
        <begin position="197"/>
        <end position="209"/>
    </location>
</feature>
<evidence type="ECO:0000256" key="1">
    <source>
        <dbReference type="ARBA" id="ARBA00022499"/>
    </source>
</evidence>
<evidence type="ECO:0000256" key="4">
    <source>
        <dbReference type="ARBA" id="ARBA00022723"/>
    </source>
</evidence>
<evidence type="ECO:0000256" key="8">
    <source>
        <dbReference type="ARBA" id="ARBA00049598"/>
    </source>
</evidence>
<evidence type="ECO:0000313" key="17">
    <source>
        <dbReference type="Proteomes" id="UP000800040"/>
    </source>
</evidence>
<dbReference type="PANTHER" id="PTHR13483">
    <property type="entry name" value="BOX C_D SNORNA PROTEIN 1-RELATED"/>
    <property type="match status" value="1"/>
</dbReference>
<dbReference type="GO" id="GO:0000492">
    <property type="term" value="P:box C/D snoRNP assembly"/>
    <property type="evidence" value="ECO:0007669"/>
    <property type="project" value="TreeGrafter"/>
</dbReference>
<keyword evidence="3" id="KW-0597">Phosphoprotein</keyword>
<keyword evidence="1" id="KW-1017">Isopeptide bond</keyword>
<evidence type="ECO:0000256" key="5">
    <source>
        <dbReference type="ARBA" id="ARBA00022771"/>
    </source>
</evidence>
<dbReference type="InterPro" id="IPR007529">
    <property type="entry name" value="Znf_HIT"/>
</dbReference>
<dbReference type="GO" id="GO:0005634">
    <property type="term" value="C:nucleus"/>
    <property type="evidence" value="ECO:0007669"/>
    <property type="project" value="TreeGrafter"/>
</dbReference>
<keyword evidence="17" id="KW-1185">Reference proteome</keyword>
<comment type="function">
    <text evidence="8">Required for box C/D snoRNAs accumulation involved in snoRNA processing, snoRNA transport to the nucleolus and ribosome biogenesis.</text>
</comment>
<evidence type="ECO:0000256" key="3">
    <source>
        <dbReference type="ARBA" id="ARBA00022553"/>
    </source>
</evidence>
<name>A0A6A5K2J0_9PLEO</name>
<evidence type="ECO:0000256" key="13">
    <source>
        <dbReference type="PROSITE-ProRule" id="PRU00453"/>
    </source>
</evidence>
<evidence type="ECO:0000256" key="12">
    <source>
        <dbReference type="ARBA" id="ARBA00077531"/>
    </source>
</evidence>
<keyword evidence="6" id="KW-0862">Zinc</keyword>
<evidence type="ECO:0000256" key="9">
    <source>
        <dbReference type="ARBA" id="ARBA00049654"/>
    </source>
</evidence>
<evidence type="ECO:0000256" key="11">
    <source>
        <dbReference type="ARBA" id="ARBA00068630"/>
    </source>
</evidence>
<dbReference type="Pfam" id="PF25790">
    <property type="entry name" value="BCD1"/>
    <property type="match status" value="1"/>
</dbReference>
<evidence type="ECO:0000256" key="10">
    <source>
        <dbReference type="ARBA" id="ARBA00061949"/>
    </source>
</evidence>
<evidence type="ECO:0000256" key="2">
    <source>
        <dbReference type="ARBA" id="ARBA00022517"/>
    </source>
</evidence>
<dbReference type="PANTHER" id="PTHR13483:SF11">
    <property type="entry name" value="ZINC FINGER HIT DOMAIN-CONTAINING PROTEIN 3"/>
    <property type="match status" value="1"/>
</dbReference>
<evidence type="ECO:0000259" key="15">
    <source>
        <dbReference type="PROSITE" id="PS51083"/>
    </source>
</evidence>
<dbReference type="SUPFAM" id="SSF144232">
    <property type="entry name" value="HIT/MYND zinc finger-like"/>
    <property type="match status" value="1"/>
</dbReference>
<dbReference type="GO" id="GO:0070761">
    <property type="term" value="C:pre-snoRNP complex"/>
    <property type="evidence" value="ECO:0007669"/>
    <property type="project" value="TreeGrafter"/>
</dbReference>
<evidence type="ECO:0000256" key="7">
    <source>
        <dbReference type="ARBA" id="ARBA00022843"/>
    </source>
</evidence>